<dbReference type="Gene3D" id="3.30.70.260">
    <property type="match status" value="1"/>
</dbReference>
<keyword evidence="2" id="KW-1185">Reference proteome</keyword>
<evidence type="ECO:0000313" key="2">
    <source>
        <dbReference type="Proteomes" id="UP000650467"/>
    </source>
</evidence>
<dbReference type="SUPFAM" id="SSF117991">
    <property type="entry name" value="YbeD/HP0495-like"/>
    <property type="match status" value="1"/>
</dbReference>
<comment type="caution">
    <text evidence="1">The sequence shown here is derived from an EMBL/GenBank/DDBJ whole genome shotgun (WGS) entry which is preliminary data.</text>
</comment>
<dbReference type="EMBL" id="JAEHOC010000009">
    <property type="protein sequence ID" value="KAG2438742.1"/>
    <property type="molecule type" value="Genomic_DNA"/>
</dbReference>
<evidence type="ECO:0000313" key="1">
    <source>
        <dbReference type="EMBL" id="KAG2438742.1"/>
    </source>
</evidence>
<accession>A0A835T4F3</accession>
<organism evidence="1 2">
    <name type="scientific">Chlamydomonas incerta</name>
    <dbReference type="NCBI Taxonomy" id="51695"/>
    <lineage>
        <taxon>Eukaryota</taxon>
        <taxon>Viridiplantae</taxon>
        <taxon>Chlorophyta</taxon>
        <taxon>core chlorophytes</taxon>
        <taxon>Chlorophyceae</taxon>
        <taxon>CS clade</taxon>
        <taxon>Chlamydomonadales</taxon>
        <taxon>Chlamydomonadaceae</taxon>
        <taxon>Chlamydomonas</taxon>
    </lineage>
</organism>
<proteinExistence type="predicted"/>
<gene>
    <name evidence="1" type="ORF">HXX76_005287</name>
</gene>
<dbReference type="Proteomes" id="UP000650467">
    <property type="component" value="Unassembled WGS sequence"/>
</dbReference>
<dbReference type="AlphaFoldDB" id="A0A835T4F3"/>
<sequence length="136" mass="14661">MGATRFDVAVRALRGELDPPEWVENTERSSGIILSALYTFPRMYTFQVVGKAGSSSSGSDGASTANGSAKDEFVKAVVGTVSRVAQAEVEDGKVEVKERMGGKYVSVSVDVMTRAPEIVGMVYDELGKDPRVMMRF</sequence>
<dbReference type="Pfam" id="PF04359">
    <property type="entry name" value="DUF493"/>
    <property type="match status" value="1"/>
</dbReference>
<name>A0A835T4F3_CHLIN</name>
<reference evidence="1" key="1">
    <citation type="journal article" date="2020" name="bioRxiv">
        <title>Comparative genomics of Chlamydomonas.</title>
        <authorList>
            <person name="Craig R.J."/>
            <person name="Hasan A.R."/>
            <person name="Ness R.W."/>
            <person name="Keightley P.D."/>
        </authorList>
    </citation>
    <scope>NUCLEOTIDE SEQUENCE</scope>
    <source>
        <strain evidence="1">SAG 7.73</strain>
    </source>
</reference>
<dbReference type="InterPro" id="IPR007454">
    <property type="entry name" value="UPF0250_YbeD-like"/>
</dbReference>
<dbReference type="OrthoDB" id="43442at2759"/>
<dbReference type="InterPro" id="IPR027471">
    <property type="entry name" value="YbeD-like_sf"/>
</dbReference>
<protein>
    <submittedName>
        <fullName evidence="1">Uncharacterized protein</fullName>
    </submittedName>
</protein>